<dbReference type="RefSeq" id="WP_045036608.1">
    <property type="nucleotide sequence ID" value="NZ_JZSR01000010.1"/>
</dbReference>
<name>A0A0D8Q021_9GAMM</name>
<dbReference type="EMBL" id="PYOP01000006">
    <property type="protein sequence ID" value="PSW98753.1"/>
    <property type="molecule type" value="Genomic_DNA"/>
</dbReference>
<sequence>MNKIIWVVCALLLTACTGPQVYNGKEQFSSTGYSLTTTPRHTVDYFVEGLTNQLIESNQYLTASTPLAVTSFVDLQDMGATNWLGNVVSENFMFQMQQRGFTVVDYKSTGVIKVTRNGDFSISRNWQELSAQQPVDYVLTGTMLRQSGGVLVNARIIGMRSHVVIATAQGFLPAERIGRDLDFMNKIQIRNGVIIRTEQQQPTTNNIVLRP</sequence>
<evidence type="ECO:0000313" key="3">
    <source>
        <dbReference type="EMBL" id="PSW98753.1"/>
    </source>
</evidence>
<dbReference type="Pfam" id="PF17680">
    <property type="entry name" value="FlgO"/>
    <property type="match status" value="1"/>
</dbReference>
<evidence type="ECO:0000259" key="1">
    <source>
        <dbReference type="Pfam" id="PF17680"/>
    </source>
</evidence>
<dbReference type="InterPro" id="IPR041215">
    <property type="entry name" value="FlgO_dom"/>
</dbReference>
<evidence type="ECO:0000313" key="4">
    <source>
        <dbReference type="Proteomes" id="UP000241190"/>
    </source>
</evidence>
<dbReference type="GeneID" id="93547782"/>
<dbReference type="PIRSF" id="PIRSF028688">
    <property type="entry name" value="UCP_imp_028688"/>
    <property type="match status" value="1"/>
</dbReference>
<reference evidence="2 5" key="1">
    <citation type="submission" date="2018-01" db="EMBL/GenBank/DDBJ databases">
        <title>Whole genome sequencing of Histamine producing bacteria.</title>
        <authorList>
            <person name="Butler K."/>
        </authorList>
    </citation>
    <scope>NUCLEOTIDE SEQUENCE [LARGE SCALE GENOMIC DNA]</scope>
    <source>
        <strain evidence="3 4">ATCC 51761</strain>
        <strain evidence="2 5">NCIMB 13481</strain>
    </source>
</reference>
<keyword evidence="4" id="KW-1185">Reference proteome</keyword>
<dbReference type="Proteomes" id="UP000241190">
    <property type="component" value="Unassembled WGS sequence"/>
</dbReference>
<feature type="domain" description="FlgO" evidence="1">
    <location>
        <begin position="49"/>
        <end position="175"/>
    </location>
</feature>
<dbReference type="Proteomes" id="UP000241954">
    <property type="component" value="Unassembled WGS sequence"/>
</dbReference>
<evidence type="ECO:0000313" key="5">
    <source>
        <dbReference type="Proteomes" id="UP000241954"/>
    </source>
</evidence>
<accession>A0A0D8Q021</accession>
<protein>
    <recommendedName>
        <fullName evidence="1">FlgO domain-containing protein</fullName>
    </recommendedName>
</protein>
<organism evidence="2 5">
    <name type="scientific">Photobacterium iliopiscarium</name>
    <dbReference type="NCBI Taxonomy" id="56192"/>
    <lineage>
        <taxon>Bacteria</taxon>
        <taxon>Pseudomonadati</taxon>
        <taxon>Pseudomonadota</taxon>
        <taxon>Gammaproteobacteria</taxon>
        <taxon>Vibrionales</taxon>
        <taxon>Vibrionaceae</taxon>
        <taxon>Photobacterium</taxon>
    </lineage>
</organism>
<comment type="caution">
    <text evidence="2">The sequence shown here is derived from an EMBL/GenBank/DDBJ whole genome shotgun (WGS) entry which is preliminary data.</text>
</comment>
<dbReference type="EMBL" id="PYLW01000002">
    <property type="protein sequence ID" value="PSV99053.1"/>
    <property type="molecule type" value="Genomic_DNA"/>
</dbReference>
<dbReference type="InterPro" id="IPR014549">
    <property type="entry name" value="FlgO"/>
</dbReference>
<dbReference type="OrthoDB" id="6116374at2"/>
<gene>
    <name evidence="2" type="ORF">C9I88_02425</name>
    <name evidence="3" type="ORF">C9J52_05260</name>
</gene>
<dbReference type="AlphaFoldDB" id="A0A0D8Q021"/>
<proteinExistence type="predicted"/>
<evidence type="ECO:0000313" key="2">
    <source>
        <dbReference type="EMBL" id="PSV99053.1"/>
    </source>
</evidence>
<dbReference type="PROSITE" id="PS51257">
    <property type="entry name" value="PROKAR_LIPOPROTEIN"/>
    <property type="match status" value="1"/>
</dbReference>
<dbReference type="STRING" id="56192.UB38_00455"/>